<evidence type="ECO:0000313" key="2">
    <source>
        <dbReference type="EMBL" id="AKE58912.1"/>
    </source>
</evidence>
<dbReference type="AlphaFoldDB" id="A0A0F6TUX7"/>
<evidence type="ECO:0000256" key="1">
    <source>
        <dbReference type="SAM" id="SignalP"/>
    </source>
</evidence>
<dbReference type="Proteomes" id="UP000034085">
    <property type="component" value="Chromosome"/>
</dbReference>
<dbReference type="Pfam" id="PF11920">
    <property type="entry name" value="DUF3438"/>
    <property type="match status" value="1"/>
</dbReference>
<sequence>MKPFRFFLFLTFMLCHCATKATELVQWQRLPLQVELHTGHERVVFVNKNVRVGYPVALDGKLRIQSSGGTVYLRAAEDFPDTRLQLFDIDSGELILLDIRATAGDELEPLELRYNDAVWRSDTVMPDDTEHQVKPGTPEEFAGPLPVVLTRYAAQMLYAPLRTVEPVAGITPVPVRLPTAVTTLLPGELATATPLNAWRLGDVTVTAIKLQNQSRGRIDLDPRTLQGNFLTATFQHRWLGAHGTPEDTTVVYLVTDGSADSAIVPEPVLEKTKGDK</sequence>
<dbReference type="InterPro" id="IPR021844">
    <property type="entry name" value="Integr_conj_element_PFL4704"/>
</dbReference>
<name>A0A0F6TUX7_CITAM</name>
<evidence type="ECO:0008006" key="4">
    <source>
        <dbReference type="Google" id="ProtNLM"/>
    </source>
</evidence>
<dbReference type="PATRIC" id="fig|1261127.3.peg.2027"/>
<protein>
    <recommendedName>
        <fullName evidence="4">Conjugal transfer protein</fullName>
    </recommendedName>
</protein>
<keyword evidence="1" id="KW-0732">Signal</keyword>
<feature type="chain" id="PRO_5002510688" description="Conjugal transfer protein" evidence="1">
    <location>
        <begin position="22"/>
        <end position="276"/>
    </location>
</feature>
<gene>
    <name evidence="2" type="ORF">F384_09730</name>
</gene>
<feature type="signal peptide" evidence="1">
    <location>
        <begin position="1"/>
        <end position="21"/>
    </location>
</feature>
<dbReference type="EMBL" id="CP011132">
    <property type="protein sequence ID" value="AKE58912.1"/>
    <property type="molecule type" value="Genomic_DNA"/>
</dbReference>
<dbReference type="OrthoDB" id="7064293at2"/>
<dbReference type="KEGG" id="cama:F384_09730"/>
<dbReference type="RefSeq" id="WP_046481291.1">
    <property type="nucleotide sequence ID" value="NZ_CP011132.1"/>
</dbReference>
<dbReference type="NCBIfam" id="TIGR03749">
    <property type="entry name" value="conj_TIGR03749"/>
    <property type="match status" value="1"/>
</dbReference>
<reference evidence="2 3" key="1">
    <citation type="journal article" date="2013" name="Appl. Microbiol. Biotechnol.">
        <title>Glycerol assimilation and production of 1,3-propanediol by Citrobacter amalonaticus Y19.</title>
        <authorList>
            <person name="Ainala S.K."/>
            <person name="Ashok S."/>
            <person name="Ko Y."/>
            <person name="Park S."/>
        </authorList>
    </citation>
    <scope>NUCLEOTIDE SEQUENCE [LARGE SCALE GENOMIC DNA]</scope>
    <source>
        <strain evidence="2 3">Y19</strain>
    </source>
</reference>
<dbReference type="HOGENOM" id="CLU_039053_1_0_6"/>
<organism evidence="2 3">
    <name type="scientific">Citrobacter amalonaticus Y19</name>
    <dbReference type="NCBI Taxonomy" id="1261127"/>
    <lineage>
        <taxon>Bacteria</taxon>
        <taxon>Pseudomonadati</taxon>
        <taxon>Pseudomonadota</taxon>
        <taxon>Gammaproteobacteria</taxon>
        <taxon>Enterobacterales</taxon>
        <taxon>Enterobacteriaceae</taxon>
        <taxon>Citrobacter</taxon>
    </lineage>
</organism>
<evidence type="ECO:0000313" key="3">
    <source>
        <dbReference type="Proteomes" id="UP000034085"/>
    </source>
</evidence>
<accession>A0A0F6TUX7</accession>
<proteinExistence type="predicted"/>